<dbReference type="SUPFAM" id="SSF48435">
    <property type="entry name" value="Bacterial muramidases"/>
    <property type="match status" value="1"/>
</dbReference>
<dbReference type="RefSeq" id="WP_260432124.1">
    <property type="nucleotide sequence ID" value="NZ_VFOF01000001.1"/>
</dbReference>
<dbReference type="GO" id="GO:0004553">
    <property type="term" value="F:hydrolase activity, hydrolyzing O-glycosyl compounds"/>
    <property type="evidence" value="ECO:0007669"/>
    <property type="project" value="InterPro"/>
</dbReference>
<evidence type="ECO:0000256" key="1">
    <source>
        <dbReference type="ARBA" id="ARBA00007734"/>
    </source>
</evidence>
<evidence type="ECO:0000313" key="5">
    <source>
        <dbReference type="EMBL" id="TQL17560.1"/>
    </source>
</evidence>
<evidence type="ECO:0000256" key="3">
    <source>
        <dbReference type="ARBA" id="ARBA00022729"/>
    </source>
</evidence>
<comment type="caution">
    <text evidence="5">The sequence shown here is derived from an EMBL/GenBank/DDBJ whole genome shotgun (WGS) entry which is preliminary data.</text>
</comment>
<dbReference type="Gene3D" id="1.10.530.10">
    <property type="match status" value="1"/>
</dbReference>
<dbReference type="SUPFAM" id="SSF53955">
    <property type="entry name" value="Lysozyme-like"/>
    <property type="match status" value="1"/>
</dbReference>
<dbReference type="Proteomes" id="UP000316887">
    <property type="component" value="Unassembled WGS sequence"/>
</dbReference>
<dbReference type="InterPro" id="IPR008939">
    <property type="entry name" value="Lytic_TGlycosylase_superhlx_U"/>
</dbReference>
<dbReference type="CDD" id="cd13401">
    <property type="entry name" value="Slt70-like"/>
    <property type="match status" value="1"/>
</dbReference>
<dbReference type="Gene3D" id="1.25.20.10">
    <property type="entry name" value="Bacterial muramidases"/>
    <property type="match status" value="1"/>
</dbReference>
<comment type="similarity">
    <text evidence="1">Belongs to the transglycosylase Slt family.</text>
</comment>
<organism evidence="5 6">
    <name type="scientific">Zymomonas mobilis</name>
    <dbReference type="NCBI Taxonomy" id="542"/>
    <lineage>
        <taxon>Bacteria</taxon>
        <taxon>Pseudomonadati</taxon>
        <taxon>Pseudomonadota</taxon>
        <taxon>Alphaproteobacteria</taxon>
        <taxon>Sphingomonadales</taxon>
        <taxon>Zymomonadaceae</taxon>
        <taxon>Zymomonas</taxon>
    </lineage>
</organism>
<feature type="domain" description="Transglycosylase SLT" evidence="4">
    <location>
        <begin position="465"/>
        <end position="569"/>
    </location>
</feature>
<comment type="similarity">
    <text evidence="2">Belongs to the virb1 family.</text>
</comment>
<evidence type="ECO:0000256" key="2">
    <source>
        <dbReference type="ARBA" id="ARBA00009387"/>
    </source>
</evidence>
<dbReference type="AlphaFoldDB" id="A0A542W1U1"/>
<dbReference type="InterPro" id="IPR008258">
    <property type="entry name" value="Transglycosylase_SLT_dom_1"/>
</dbReference>
<dbReference type="InterPro" id="IPR023346">
    <property type="entry name" value="Lysozyme-like_dom_sf"/>
</dbReference>
<sequence>METQMRPTKCKVNYRQRFSKVKQCLQAACVFSTGFIIACSQLISPILAAAPMTNKELSIIEPGFLSDSDIVLDAVGTTTPPEFSPINVNASENVKDVLSSSEIQGYRACFSAIHHGNWQVAQQWISANPNGLLTNYAKAELYLAKASPKVNSDDILDLIQKSPYLPQNEALERLAHSNGIKNLPHLPEKNNLIFLTGSPQRPVNHHNSNNHSAMLFESKALPLIKADDADRAENLFQDSQQNLPDDIKTEWAQRIAWSYYLNGNDDAARRLAIQAENGTGTWRTDASWVEALADWQKEDFTAAMQAFSRVASYSDNREMKAAGLFWEARAAMASGHPEYTQNLLRSASHMPETFYGILAEKALGKTINTSIRPVALSADELKRLTTQPNIPIAIALNQIGEYQLASETLKHQARVGEFKDHNSLIHLASYLHLPEAQLWLAHHGPAGFAADVEARYPSPNWAPASGWHVDPYLVYAHALQESQFRSRAVSNKGARGVMQITPATARLVAKQHATNIDIEDLDKPTVSFEYGQAYIEWLRDTSYTGGLLPKVIAAYNAGPAALPRWKDRDHGDPLLFIESIPYAETRAYVATVLRNYWIYQQKTATSSQSLNAMAQGMWPKFPGMPGQNAIRLNNKTKEGARVVASNNTAKQVM</sequence>
<reference evidence="5 6" key="1">
    <citation type="submission" date="2019-06" db="EMBL/GenBank/DDBJ databases">
        <title>Genome sequencing of Zymomonas mobilis strains for genetic engineering and biofuel applications.</title>
        <authorList>
            <person name="Teravest M."/>
        </authorList>
    </citation>
    <scope>NUCLEOTIDE SEQUENCE [LARGE SCALE GENOMIC DNA]</scope>
    <source>
        <strain evidence="5 6">AN0101</strain>
    </source>
</reference>
<dbReference type="GO" id="GO:0042597">
    <property type="term" value="C:periplasmic space"/>
    <property type="evidence" value="ECO:0007669"/>
    <property type="project" value="InterPro"/>
</dbReference>
<protein>
    <submittedName>
        <fullName evidence="5">Soluble lytic murein transglycosylase-like protein</fullName>
    </submittedName>
</protein>
<proteinExistence type="inferred from homology"/>
<name>A0A542W1U1_ZYMMB</name>
<dbReference type="EMBL" id="VFOF01000001">
    <property type="protein sequence ID" value="TQL17560.1"/>
    <property type="molecule type" value="Genomic_DNA"/>
</dbReference>
<dbReference type="PANTHER" id="PTHR37423:SF2">
    <property type="entry name" value="MEMBRANE-BOUND LYTIC MUREIN TRANSGLYCOSYLASE C"/>
    <property type="match status" value="1"/>
</dbReference>
<gene>
    <name evidence="5" type="ORF">FBY58_1151</name>
</gene>
<accession>A0A542W1U1</accession>
<dbReference type="PANTHER" id="PTHR37423">
    <property type="entry name" value="SOLUBLE LYTIC MUREIN TRANSGLYCOSYLASE-RELATED"/>
    <property type="match status" value="1"/>
</dbReference>
<keyword evidence="3" id="KW-0732">Signal</keyword>
<evidence type="ECO:0000259" key="4">
    <source>
        <dbReference type="Pfam" id="PF01464"/>
    </source>
</evidence>
<dbReference type="Pfam" id="PF01464">
    <property type="entry name" value="SLT"/>
    <property type="match status" value="1"/>
</dbReference>
<evidence type="ECO:0000313" key="6">
    <source>
        <dbReference type="Proteomes" id="UP000316887"/>
    </source>
</evidence>